<dbReference type="EMBL" id="FONT01000001">
    <property type="protein sequence ID" value="SFE30652.1"/>
    <property type="molecule type" value="Genomic_DNA"/>
</dbReference>
<evidence type="ECO:0000256" key="1">
    <source>
        <dbReference type="ARBA" id="ARBA00001933"/>
    </source>
</evidence>
<evidence type="ECO:0000256" key="11">
    <source>
        <dbReference type="RuleBase" id="RU004516"/>
    </source>
</evidence>
<dbReference type="STRING" id="930128.SAMN05192532_101223"/>
<comment type="cofactor">
    <cofactor evidence="1 11">
        <name>pyridoxal 5'-phosphate</name>
        <dbReference type="ChEBI" id="CHEBI:597326"/>
    </cofactor>
</comment>
<evidence type="ECO:0000313" key="13">
    <source>
        <dbReference type="EMBL" id="SFE30652.1"/>
    </source>
</evidence>
<dbReference type="InterPro" id="IPR005784">
    <property type="entry name" value="D_amino_transT"/>
</dbReference>
<dbReference type="InterPro" id="IPR001544">
    <property type="entry name" value="Aminotrans_IV"/>
</dbReference>
<dbReference type="GO" id="GO:0046394">
    <property type="term" value="P:carboxylic acid biosynthetic process"/>
    <property type="evidence" value="ECO:0007669"/>
    <property type="project" value="UniProtKB-ARBA"/>
</dbReference>
<dbReference type="GO" id="GO:0046416">
    <property type="term" value="P:D-amino acid metabolic process"/>
    <property type="evidence" value="ECO:0007669"/>
    <property type="project" value="InterPro"/>
</dbReference>
<name>A0A1I1ZGE5_9BACI</name>
<evidence type="ECO:0000256" key="9">
    <source>
        <dbReference type="ARBA" id="ARBA00047911"/>
    </source>
</evidence>
<dbReference type="NCBIfam" id="TIGR01121">
    <property type="entry name" value="D_amino_aminoT"/>
    <property type="match status" value="1"/>
</dbReference>
<evidence type="ECO:0000256" key="12">
    <source>
        <dbReference type="RuleBase" id="RU004520"/>
    </source>
</evidence>
<dbReference type="GO" id="GO:0047810">
    <property type="term" value="F:D-alanine-2-oxoglutarate aminotransferase activity"/>
    <property type="evidence" value="ECO:0007669"/>
    <property type="project" value="UniProtKB-EC"/>
</dbReference>
<keyword evidence="8 11" id="KW-0663">Pyridoxal phosphate</keyword>
<accession>A0A1I1ZGE5</accession>
<dbReference type="RefSeq" id="WP_091656256.1">
    <property type="nucleotide sequence ID" value="NZ_FONT01000001.1"/>
</dbReference>
<evidence type="ECO:0000256" key="6">
    <source>
        <dbReference type="ARBA" id="ARBA00022576"/>
    </source>
</evidence>
<evidence type="ECO:0000256" key="10">
    <source>
        <dbReference type="RuleBase" id="RU004106"/>
    </source>
</evidence>
<comment type="catalytic activity">
    <reaction evidence="9 12">
        <text>D-alanine + 2-oxoglutarate = D-glutamate + pyruvate</text>
        <dbReference type="Rhea" id="RHEA:15869"/>
        <dbReference type="ChEBI" id="CHEBI:15361"/>
        <dbReference type="ChEBI" id="CHEBI:16810"/>
        <dbReference type="ChEBI" id="CHEBI:29986"/>
        <dbReference type="ChEBI" id="CHEBI:57416"/>
        <dbReference type="EC" id="2.6.1.21"/>
    </reaction>
</comment>
<dbReference type="PROSITE" id="PS00770">
    <property type="entry name" value="AA_TRANSFER_CLASS_4"/>
    <property type="match status" value="1"/>
</dbReference>
<proteinExistence type="inferred from homology"/>
<keyword evidence="7" id="KW-0808">Transferase</keyword>
<dbReference type="GO" id="GO:0030170">
    <property type="term" value="F:pyridoxal phosphate binding"/>
    <property type="evidence" value="ECO:0007669"/>
    <property type="project" value="InterPro"/>
</dbReference>
<evidence type="ECO:0000256" key="2">
    <source>
        <dbReference type="ARBA" id="ARBA00009320"/>
    </source>
</evidence>
<evidence type="ECO:0000256" key="5">
    <source>
        <dbReference type="ARBA" id="ARBA00021779"/>
    </source>
</evidence>
<dbReference type="CDD" id="cd01558">
    <property type="entry name" value="D-AAT_like"/>
    <property type="match status" value="1"/>
</dbReference>
<evidence type="ECO:0000313" key="14">
    <source>
        <dbReference type="Proteomes" id="UP000199516"/>
    </source>
</evidence>
<organism evidence="13 14">
    <name type="scientific">Alteribacillus iranensis</name>
    <dbReference type="NCBI Taxonomy" id="930128"/>
    <lineage>
        <taxon>Bacteria</taxon>
        <taxon>Bacillati</taxon>
        <taxon>Bacillota</taxon>
        <taxon>Bacilli</taxon>
        <taxon>Bacillales</taxon>
        <taxon>Bacillaceae</taxon>
        <taxon>Alteribacillus</taxon>
    </lineage>
</organism>
<evidence type="ECO:0000256" key="8">
    <source>
        <dbReference type="ARBA" id="ARBA00022898"/>
    </source>
</evidence>
<dbReference type="InterPro" id="IPR043131">
    <property type="entry name" value="BCAT-like_N"/>
</dbReference>
<dbReference type="GO" id="GO:0008652">
    <property type="term" value="P:amino acid biosynthetic process"/>
    <property type="evidence" value="ECO:0007669"/>
    <property type="project" value="UniProtKB-ARBA"/>
</dbReference>
<comment type="subunit">
    <text evidence="3">Homodimer.</text>
</comment>
<dbReference type="InterPro" id="IPR050571">
    <property type="entry name" value="Class-IV_PLP-Dep_Aminotrnsfr"/>
</dbReference>
<dbReference type="Proteomes" id="UP000199516">
    <property type="component" value="Unassembled WGS sequence"/>
</dbReference>
<evidence type="ECO:0000256" key="7">
    <source>
        <dbReference type="ARBA" id="ARBA00022679"/>
    </source>
</evidence>
<dbReference type="GO" id="GO:0005829">
    <property type="term" value="C:cytosol"/>
    <property type="evidence" value="ECO:0007669"/>
    <property type="project" value="TreeGrafter"/>
</dbReference>
<dbReference type="SUPFAM" id="SSF56752">
    <property type="entry name" value="D-aminoacid aminotransferase-like PLP-dependent enzymes"/>
    <property type="match status" value="1"/>
</dbReference>
<keyword evidence="6" id="KW-0032">Aminotransferase</keyword>
<sequence>MEYVWLDDKMIKRRDAKISFDDRGYYFGDGIYEVIRIYESKPFLWKEHMERFSRSAKEMDLSLPYSPEETETIVTDLIHRNNLQDGFVYFQVTRGIQPRDHLYTRDLKPVLTAFTREAEVPVQNQKNGIHLWVLEDIRWLRCDIKTINLLGNIMAKRKAEDNSCQEALQHREGVITEGSSSNIFFVKDGTLYTHPANHYILNGITRQHVVHLANARHIPVEEKAFTLQEASEADEIFITSTVQEIIPVTELKGEMEASFSPGPITRELQDDFRQSVQK</sequence>
<dbReference type="InterPro" id="IPR043132">
    <property type="entry name" value="BCAT-like_C"/>
</dbReference>
<reference evidence="13 14" key="1">
    <citation type="submission" date="2016-10" db="EMBL/GenBank/DDBJ databases">
        <authorList>
            <person name="de Groot N.N."/>
        </authorList>
    </citation>
    <scope>NUCLEOTIDE SEQUENCE [LARGE SCALE GENOMIC DNA]</scope>
    <source>
        <strain evidence="13 14">DSM 23995</strain>
    </source>
</reference>
<comment type="function">
    <text evidence="12">Acts on the D-isomers of alanine, leucine, aspartate, glutamate, aminobutyrate, norvaline and asparagine. The enzyme transfers an amino group from a substrate D-amino acid to the pyridoxal phosphate cofactor to form pyridoxamine and an alpha-keto acid in the first half-reaction.</text>
</comment>
<dbReference type="PANTHER" id="PTHR42743:SF10">
    <property type="entry name" value="D-ALANINE AMINOTRANSFERASE"/>
    <property type="match status" value="1"/>
</dbReference>
<dbReference type="Gene3D" id="3.30.470.10">
    <property type="match status" value="1"/>
</dbReference>
<dbReference type="Pfam" id="PF01063">
    <property type="entry name" value="Aminotran_4"/>
    <property type="match status" value="1"/>
</dbReference>
<dbReference type="InterPro" id="IPR018300">
    <property type="entry name" value="Aminotrans_IV_CS"/>
</dbReference>
<dbReference type="FunFam" id="3.20.10.10:FF:000002">
    <property type="entry name" value="D-alanine aminotransferase"/>
    <property type="match status" value="1"/>
</dbReference>
<dbReference type="Gene3D" id="3.20.10.10">
    <property type="entry name" value="D-amino Acid Aminotransferase, subunit A, domain 2"/>
    <property type="match status" value="1"/>
</dbReference>
<dbReference type="PANTHER" id="PTHR42743">
    <property type="entry name" value="AMINO-ACID AMINOTRANSFERASE"/>
    <property type="match status" value="1"/>
</dbReference>
<keyword evidence="14" id="KW-1185">Reference proteome</keyword>
<comment type="similarity">
    <text evidence="2 10">Belongs to the class-IV pyridoxal-phosphate-dependent aminotransferase family.</text>
</comment>
<dbReference type="EC" id="2.6.1.21" evidence="4 12"/>
<dbReference type="InterPro" id="IPR036038">
    <property type="entry name" value="Aminotransferase-like"/>
</dbReference>
<gene>
    <name evidence="13" type="ORF">SAMN05192532_101223</name>
</gene>
<dbReference type="AlphaFoldDB" id="A0A1I1ZGE5"/>
<evidence type="ECO:0000256" key="4">
    <source>
        <dbReference type="ARBA" id="ARBA00012874"/>
    </source>
</evidence>
<dbReference type="OrthoDB" id="9805628at2"/>
<protein>
    <recommendedName>
        <fullName evidence="5 12">D-alanine aminotransferase</fullName>
        <ecNumber evidence="4 12">2.6.1.21</ecNumber>
    </recommendedName>
</protein>
<evidence type="ECO:0000256" key="3">
    <source>
        <dbReference type="ARBA" id="ARBA00011738"/>
    </source>
</evidence>